<dbReference type="HOGENOM" id="CLU_009583_0_3_6"/>
<organism evidence="5 6">
    <name type="scientific">Nitrococcus mobilis Nb-231</name>
    <dbReference type="NCBI Taxonomy" id="314278"/>
    <lineage>
        <taxon>Bacteria</taxon>
        <taxon>Pseudomonadati</taxon>
        <taxon>Pseudomonadota</taxon>
        <taxon>Gammaproteobacteria</taxon>
        <taxon>Chromatiales</taxon>
        <taxon>Ectothiorhodospiraceae</taxon>
        <taxon>Nitrococcus</taxon>
    </lineage>
</organism>
<name>A4BT77_9GAMM</name>
<dbReference type="eggNOG" id="COG0297">
    <property type="taxonomic scope" value="Bacteria"/>
</dbReference>
<evidence type="ECO:0000259" key="3">
    <source>
        <dbReference type="Pfam" id="PF00534"/>
    </source>
</evidence>
<dbReference type="Pfam" id="PF00534">
    <property type="entry name" value="Glycos_transf_1"/>
    <property type="match status" value="1"/>
</dbReference>
<dbReference type="GO" id="GO:1901135">
    <property type="term" value="P:carbohydrate derivative metabolic process"/>
    <property type="evidence" value="ECO:0007669"/>
    <property type="project" value="UniProtKB-ARBA"/>
</dbReference>
<dbReference type="GO" id="GO:0016757">
    <property type="term" value="F:glycosyltransferase activity"/>
    <property type="evidence" value="ECO:0007669"/>
    <property type="project" value="UniProtKB-KW"/>
</dbReference>
<dbReference type="InterPro" id="IPR028098">
    <property type="entry name" value="Glyco_trans_4-like_N"/>
</dbReference>
<keyword evidence="2 5" id="KW-0808">Transferase</keyword>
<dbReference type="SUPFAM" id="SSF53756">
    <property type="entry name" value="UDP-Glycosyltransferase/glycogen phosphorylase"/>
    <property type="match status" value="1"/>
</dbReference>
<evidence type="ECO:0000313" key="5">
    <source>
        <dbReference type="EMBL" id="EAR21145.1"/>
    </source>
</evidence>
<dbReference type="CDD" id="cd03801">
    <property type="entry name" value="GT4_PimA-like"/>
    <property type="match status" value="1"/>
</dbReference>
<sequence length="365" mass="40241">MLEHLRRTQIPRNQIIVLLMQGGKMQWELESEGFTTVHAGWHRSAGLFKYRLGAMLGRRNVRNVLKRTRDAVLVCNTFRDLSTSGAVAAHYGLPIVWRARADTFVPWSGLNQDELSRAVQFINKHVTRVVATTQYEAAAMVREGVRADMVTTIYNGVPLRERQPMTGGQGLRQKLSIPDGAVVAATVARLIPQKGFETLLPAMAAALSEIPHLQLVIAGDSTLDPAGDVYKNTLLRLRRTLGLEEHVHFLGFTDDVAAVLKAADFLVHPALKEPFGTSLVEGMAAGLAVIAPDLPGPREIVVEDESALFHEPGNQDELARRMARLAGDPMLRVSLGAQGRQRAERLFDVERNMSRLDQICLAVLP</sequence>
<evidence type="ECO:0000256" key="1">
    <source>
        <dbReference type="ARBA" id="ARBA00022676"/>
    </source>
</evidence>
<evidence type="ECO:0000256" key="2">
    <source>
        <dbReference type="ARBA" id="ARBA00022679"/>
    </source>
</evidence>
<reference evidence="5 6" key="1">
    <citation type="submission" date="2006-02" db="EMBL/GenBank/DDBJ databases">
        <authorList>
            <person name="Waterbury J."/>
            <person name="Ferriera S."/>
            <person name="Johnson J."/>
            <person name="Kravitz S."/>
            <person name="Halpern A."/>
            <person name="Remington K."/>
            <person name="Beeson K."/>
            <person name="Tran B."/>
            <person name="Rogers Y.-H."/>
            <person name="Friedman R."/>
            <person name="Venter J.C."/>
        </authorList>
    </citation>
    <scope>NUCLEOTIDE SEQUENCE [LARGE SCALE GENOMIC DNA]</scope>
    <source>
        <strain evidence="5 6">Nb-231</strain>
    </source>
</reference>
<keyword evidence="6" id="KW-1185">Reference proteome</keyword>
<feature type="domain" description="Glycosyltransferase subfamily 4-like N-terminal" evidence="4">
    <location>
        <begin position="35"/>
        <end position="159"/>
    </location>
</feature>
<protein>
    <submittedName>
        <fullName evidence="5">Glycosyl transferase, group 1 family protein</fullName>
    </submittedName>
</protein>
<comment type="caution">
    <text evidence="5">The sequence shown here is derived from an EMBL/GenBank/DDBJ whole genome shotgun (WGS) entry which is preliminary data.</text>
</comment>
<evidence type="ECO:0000313" key="6">
    <source>
        <dbReference type="Proteomes" id="UP000003374"/>
    </source>
</evidence>
<dbReference type="RefSeq" id="WP_005001375.1">
    <property type="nucleotide sequence ID" value="NZ_CH672427.1"/>
</dbReference>
<dbReference type="Proteomes" id="UP000003374">
    <property type="component" value="Unassembled WGS sequence"/>
</dbReference>
<dbReference type="EMBL" id="AAOF01000012">
    <property type="protein sequence ID" value="EAR21145.1"/>
    <property type="molecule type" value="Genomic_DNA"/>
</dbReference>
<gene>
    <name evidence="5" type="ORF">NB231_08242</name>
</gene>
<dbReference type="Gene3D" id="3.40.50.2000">
    <property type="entry name" value="Glycogen Phosphorylase B"/>
    <property type="match status" value="2"/>
</dbReference>
<dbReference type="Pfam" id="PF13439">
    <property type="entry name" value="Glyco_transf_4"/>
    <property type="match status" value="1"/>
</dbReference>
<dbReference type="PANTHER" id="PTHR12526">
    <property type="entry name" value="GLYCOSYLTRANSFERASE"/>
    <property type="match status" value="1"/>
</dbReference>
<evidence type="ECO:0000259" key="4">
    <source>
        <dbReference type="Pfam" id="PF13439"/>
    </source>
</evidence>
<dbReference type="AlphaFoldDB" id="A4BT77"/>
<dbReference type="InterPro" id="IPR001296">
    <property type="entry name" value="Glyco_trans_1"/>
</dbReference>
<dbReference type="PANTHER" id="PTHR12526:SF510">
    <property type="entry name" value="D-INOSITOL 3-PHOSPHATE GLYCOSYLTRANSFERASE"/>
    <property type="match status" value="1"/>
</dbReference>
<proteinExistence type="predicted"/>
<feature type="domain" description="Glycosyl transferase family 1" evidence="3">
    <location>
        <begin position="172"/>
        <end position="342"/>
    </location>
</feature>
<dbReference type="STRING" id="314278.NB231_08242"/>
<accession>A4BT77</accession>
<keyword evidence="1" id="KW-0328">Glycosyltransferase</keyword>